<keyword evidence="5" id="KW-0472">Membrane</keyword>
<dbReference type="InterPro" id="IPR003760">
    <property type="entry name" value="PnrA-like"/>
</dbReference>
<evidence type="ECO:0000256" key="1">
    <source>
        <dbReference type="ARBA" id="ARBA00004193"/>
    </source>
</evidence>
<protein>
    <recommendedName>
        <fullName evidence="7">ABC transporter substrate-binding protein PnrA-like domain-containing protein</fullName>
    </recommendedName>
</protein>
<feature type="domain" description="ABC transporter substrate-binding protein PnrA-like" evidence="7">
    <location>
        <begin position="105"/>
        <end position="255"/>
    </location>
</feature>
<dbReference type="EMBL" id="UINC01104471">
    <property type="protein sequence ID" value="SVC67639.1"/>
    <property type="molecule type" value="Genomic_DNA"/>
</dbReference>
<evidence type="ECO:0000256" key="4">
    <source>
        <dbReference type="ARBA" id="ARBA00022729"/>
    </source>
</evidence>
<keyword evidence="3" id="KW-1003">Cell membrane</keyword>
<feature type="non-terminal residue" evidence="8">
    <location>
        <position position="255"/>
    </location>
</feature>
<evidence type="ECO:0000259" key="7">
    <source>
        <dbReference type="Pfam" id="PF02608"/>
    </source>
</evidence>
<dbReference type="Gene3D" id="3.40.50.2300">
    <property type="match status" value="1"/>
</dbReference>
<evidence type="ECO:0000256" key="2">
    <source>
        <dbReference type="ARBA" id="ARBA00008610"/>
    </source>
</evidence>
<evidence type="ECO:0000256" key="5">
    <source>
        <dbReference type="ARBA" id="ARBA00023136"/>
    </source>
</evidence>
<sequence>MVLLLMISACGNKADLISSNSTTTPTTTVVISGNTSSDVNTEPAFPPDQNWTSDSTWDMCLIKAPEGRKYEWLNYTTWMSLERQRREFPRSLIPEITGSTTAFVSSEENNSDYKASVKNFIDARCDLIVTIGAEISKETEISALQYPDVDFIGIDQQHEKHYPNLASLLFPEDHAGFLAGALAASATVTKIVAVVLDSEIEPSSVAYGAGFTNGVTHIDPDIDVVSIPHPSAGGRPDADWGVTAAREALDYGADV</sequence>
<name>A0A382P2L6_9ZZZZ</name>
<accession>A0A382P2L6</accession>
<dbReference type="PANTHER" id="PTHR34296">
    <property type="entry name" value="TRANSCRIPTIONAL ACTIVATOR PROTEIN MED"/>
    <property type="match status" value="1"/>
</dbReference>
<evidence type="ECO:0000313" key="8">
    <source>
        <dbReference type="EMBL" id="SVC67639.1"/>
    </source>
</evidence>
<dbReference type="AlphaFoldDB" id="A0A382P2L6"/>
<gene>
    <name evidence="8" type="ORF">METZ01_LOCUS320493</name>
</gene>
<keyword evidence="6" id="KW-0449">Lipoprotein</keyword>
<dbReference type="PANTHER" id="PTHR34296:SF2">
    <property type="entry name" value="ABC TRANSPORTER GUANOSINE-BINDING PROTEIN NUPN"/>
    <property type="match status" value="1"/>
</dbReference>
<dbReference type="SUPFAM" id="SSF53822">
    <property type="entry name" value="Periplasmic binding protein-like I"/>
    <property type="match status" value="1"/>
</dbReference>
<evidence type="ECO:0000256" key="6">
    <source>
        <dbReference type="ARBA" id="ARBA00023288"/>
    </source>
</evidence>
<dbReference type="GO" id="GO:0005886">
    <property type="term" value="C:plasma membrane"/>
    <property type="evidence" value="ECO:0007669"/>
    <property type="project" value="UniProtKB-SubCell"/>
</dbReference>
<comment type="subcellular location">
    <subcellularLocation>
        <location evidence="1">Cell membrane</location>
        <topology evidence="1">Lipid-anchor</topology>
    </subcellularLocation>
</comment>
<keyword evidence="4" id="KW-0732">Signal</keyword>
<comment type="similarity">
    <text evidence="2">Belongs to the BMP lipoprotein family.</text>
</comment>
<dbReference type="Pfam" id="PF02608">
    <property type="entry name" value="Bmp"/>
    <property type="match status" value="1"/>
</dbReference>
<organism evidence="8">
    <name type="scientific">marine metagenome</name>
    <dbReference type="NCBI Taxonomy" id="408172"/>
    <lineage>
        <taxon>unclassified sequences</taxon>
        <taxon>metagenomes</taxon>
        <taxon>ecological metagenomes</taxon>
    </lineage>
</organism>
<dbReference type="InterPro" id="IPR028082">
    <property type="entry name" value="Peripla_BP_I"/>
</dbReference>
<reference evidence="8" key="1">
    <citation type="submission" date="2018-05" db="EMBL/GenBank/DDBJ databases">
        <authorList>
            <person name="Lanie J.A."/>
            <person name="Ng W.-L."/>
            <person name="Kazmierczak K.M."/>
            <person name="Andrzejewski T.M."/>
            <person name="Davidsen T.M."/>
            <person name="Wayne K.J."/>
            <person name="Tettelin H."/>
            <person name="Glass J.I."/>
            <person name="Rusch D."/>
            <person name="Podicherti R."/>
            <person name="Tsui H.-C.T."/>
            <person name="Winkler M.E."/>
        </authorList>
    </citation>
    <scope>NUCLEOTIDE SEQUENCE</scope>
</reference>
<evidence type="ECO:0000256" key="3">
    <source>
        <dbReference type="ARBA" id="ARBA00022475"/>
    </source>
</evidence>
<proteinExistence type="inferred from homology"/>
<dbReference type="InterPro" id="IPR050957">
    <property type="entry name" value="BMP_lipoprotein"/>
</dbReference>